<protein>
    <submittedName>
        <fullName evidence="1">Uncharacterized protein</fullName>
    </submittedName>
</protein>
<organism evidence="1 2">
    <name type="scientific">Microlunatus endophyticus</name>
    <dbReference type="NCBI Taxonomy" id="1716077"/>
    <lineage>
        <taxon>Bacteria</taxon>
        <taxon>Bacillati</taxon>
        <taxon>Actinomycetota</taxon>
        <taxon>Actinomycetes</taxon>
        <taxon>Propionibacteriales</taxon>
        <taxon>Propionibacteriaceae</taxon>
        <taxon>Microlunatus</taxon>
    </lineage>
</organism>
<reference evidence="1" key="1">
    <citation type="journal article" date="2014" name="Int. J. Syst. Evol. Microbiol.">
        <title>Complete genome sequence of Corynebacterium casei LMG S-19264T (=DSM 44701T), isolated from a smear-ripened cheese.</title>
        <authorList>
            <consortium name="US DOE Joint Genome Institute (JGI-PGF)"/>
            <person name="Walter F."/>
            <person name="Albersmeier A."/>
            <person name="Kalinowski J."/>
            <person name="Ruckert C."/>
        </authorList>
    </citation>
    <scope>NUCLEOTIDE SEQUENCE</scope>
    <source>
        <strain evidence="1">CGMCC 4.7306</strain>
    </source>
</reference>
<proteinExistence type="predicted"/>
<name>A0A917RZ05_9ACTN</name>
<gene>
    <name evidence="1" type="ORF">GCM10011575_00080</name>
</gene>
<keyword evidence="2" id="KW-1185">Reference proteome</keyword>
<sequence>MQYITDQYGDPAKPWAHELSAGWYDNNGGWLQPGTTVVHGATGHPEPVFNGNQHNALQQALVQRPGANVDVHDNDVKDPEQLRAF</sequence>
<comment type="caution">
    <text evidence="1">The sequence shown here is derived from an EMBL/GenBank/DDBJ whole genome shotgun (WGS) entry which is preliminary data.</text>
</comment>
<evidence type="ECO:0000313" key="2">
    <source>
        <dbReference type="Proteomes" id="UP000613840"/>
    </source>
</evidence>
<dbReference type="Proteomes" id="UP000613840">
    <property type="component" value="Unassembled WGS sequence"/>
</dbReference>
<dbReference type="AlphaFoldDB" id="A0A917RZ05"/>
<dbReference type="EMBL" id="BMMZ01000001">
    <property type="protein sequence ID" value="GGL46124.1"/>
    <property type="molecule type" value="Genomic_DNA"/>
</dbReference>
<accession>A0A917RZ05</accession>
<dbReference type="RefSeq" id="WP_188893143.1">
    <property type="nucleotide sequence ID" value="NZ_BMMZ01000001.1"/>
</dbReference>
<reference evidence="1" key="2">
    <citation type="submission" date="2020-09" db="EMBL/GenBank/DDBJ databases">
        <authorList>
            <person name="Sun Q."/>
            <person name="Zhou Y."/>
        </authorList>
    </citation>
    <scope>NUCLEOTIDE SEQUENCE</scope>
    <source>
        <strain evidence="1">CGMCC 4.7306</strain>
    </source>
</reference>
<evidence type="ECO:0000313" key="1">
    <source>
        <dbReference type="EMBL" id="GGL46124.1"/>
    </source>
</evidence>